<protein>
    <recommendedName>
        <fullName evidence="2">ATP-dependent DNA helicase PIF1</fullName>
    </recommendedName>
</protein>
<dbReference type="Proteomes" id="UP000030701">
    <property type="component" value="Unassembled WGS sequence"/>
</dbReference>
<accession>X0LVG4</accession>
<dbReference type="InterPro" id="IPR027417">
    <property type="entry name" value="P-loop_NTPase"/>
</dbReference>
<dbReference type="EMBL" id="JH658265">
    <property type="protein sequence ID" value="EXM12490.1"/>
    <property type="molecule type" value="Genomic_DNA"/>
</dbReference>
<evidence type="ECO:0008006" key="2">
    <source>
        <dbReference type="Google" id="ProtNLM"/>
    </source>
</evidence>
<name>X0LVG4_FUSOX</name>
<sequence length="405" mass="45881">MHWRPSDADIQPLAASWLCNGARGTVYDIGWGPGADPIQGSPCVIMMEFDKYNGPVFLTTPDGKKIVPILSVERDFLIGATFCARTQFPLIVCYAITVHKSQSITEDMIVTDLSCQDFQTGLSYVAVSRVETLEGLMLEAPFDRNHLVYGSPPDGMKMKMRDQELRKRQVLTQNPYMSHNTKNCHGNRSPSAEATPCAPSPLQCAWGDVVFYGNLWAPSYKYGAVQNLCNSLLNEGIVKKMPPIKADAAFVWRQFIDLGRSNCKKSKRYRCRHCQKEFAETSVGRPKEHLAACDKWQAKQRQERQARDNAGYLPSYSEAVQKKITEVGIQHISQDESRSFAYDAAAAVIAGGRPFSLFESRRWRYFFTPFKPGWKPPSRAVITRILPEFYQEIYEEVFKRITSSE</sequence>
<organism evidence="1">
    <name type="scientific">Fusarium oxysporum f. sp. vasinfectum 25433</name>
    <dbReference type="NCBI Taxonomy" id="1089449"/>
    <lineage>
        <taxon>Eukaryota</taxon>
        <taxon>Fungi</taxon>
        <taxon>Dikarya</taxon>
        <taxon>Ascomycota</taxon>
        <taxon>Pezizomycotina</taxon>
        <taxon>Sordariomycetes</taxon>
        <taxon>Hypocreomycetidae</taxon>
        <taxon>Hypocreales</taxon>
        <taxon>Nectriaceae</taxon>
        <taxon>Fusarium</taxon>
        <taxon>Fusarium oxysporum species complex</taxon>
    </lineage>
</organism>
<reference evidence="1" key="1">
    <citation type="submission" date="2011-11" db="EMBL/GenBank/DDBJ databases">
        <title>The Genome Sequence of Fusarium oxysporum Cotton.</title>
        <authorList>
            <consortium name="The Broad Institute Genome Sequencing Platform"/>
            <person name="Ma L.-J."/>
            <person name="Gale L.R."/>
            <person name="Schwartz D.C."/>
            <person name="Zhou S."/>
            <person name="Corby-Kistler H."/>
            <person name="Young S.K."/>
            <person name="Zeng Q."/>
            <person name="Gargeya S."/>
            <person name="Fitzgerald M."/>
            <person name="Haas B."/>
            <person name="Abouelleil A."/>
            <person name="Alvarado L."/>
            <person name="Arachchi H.M."/>
            <person name="Berlin A."/>
            <person name="Brown A."/>
            <person name="Chapman S.B."/>
            <person name="Chen Z."/>
            <person name="Dunbar C."/>
            <person name="Freedman E."/>
            <person name="Gearin G."/>
            <person name="Goldberg J."/>
            <person name="Griggs A."/>
            <person name="Gujja S."/>
            <person name="Heiman D."/>
            <person name="Howarth C."/>
            <person name="Larson L."/>
            <person name="Lui A."/>
            <person name="MacDonald P.J.P."/>
            <person name="Montmayeur A."/>
            <person name="Murphy C."/>
            <person name="Neiman D."/>
            <person name="Pearson M."/>
            <person name="Priest M."/>
            <person name="Roberts A."/>
            <person name="Saif S."/>
            <person name="Shea T."/>
            <person name="Shenoy N."/>
            <person name="Sisk P."/>
            <person name="Stolte C."/>
            <person name="Sykes S."/>
            <person name="Wortman J."/>
            <person name="Nusbaum C."/>
            <person name="Birren B."/>
        </authorList>
    </citation>
    <scope>NUCLEOTIDE SEQUENCE [LARGE SCALE GENOMIC DNA]</scope>
    <source>
        <strain evidence="1">25433</strain>
    </source>
</reference>
<dbReference type="OrthoDB" id="432234at2759"/>
<reference evidence="1" key="2">
    <citation type="submission" date="2012-05" db="EMBL/GenBank/DDBJ databases">
        <title>The Genome Annotation of Fusarium oxysporum Cotton.</title>
        <authorList>
            <consortium name="The Broad Institute Genomics Platform"/>
            <person name="Ma L.-J."/>
            <person name="Corby-Kistler H."/>
            <person name="Broz K."/>
            <person name="Gale L.R."/>
            <person name="Jonkers W."/>
            <person name="O'Donnell K."/>
            <person name="Ploetz R."/>
            <person name="Steinberg C."/>
            <person name="Schwartz D.C."/>
            <person name="VanEtten H."/>
            <person name="Zhou S."/>
            <person name="Young S.K."/>
            <person name="Zeng Q."/>
            <person name="Gargeya S."/>
            <person name="Fitzgerald M."/>
            <person name="Abouelleil A."/>
            <person name="Alvarado L."/>
            <person name="Chapman S.B."/>
            <person name="Gainer-Dewar J."/>
            <person name="Goldberg J."/>
            <person name="Griggs A."/>
            <person name="Gujja S."/>
            <person name="Hansen M."/>
            <person name="Howarth C."/>
            <person name="Imamovic A."/>
            <person name="Ireland A."/>
            <person name="Larimer J."/>
            <person name="McCowan C."/>
            <person name="Murphy C."/>
            <person name="Pearson M."/>
            <person name="Poon T.W."/>
            <person name="Priest M."/>
            <person name="Roberts A."/>
            <person name="Saif S."/>
            <person name="Shea T."/>
            <person name="Sykes S."/>
            <person name="Wortman J."/>
            <person name="Nusbaum C."/>
            <person name="Birren B."/>
        </authorList>
    </citation>
    <scope>NUCLEOTIDE SEQUENCE</scope>
    <source>
        <strain evidence="1">25433</strain>
    </source>
</reference>
<evidence type="ECO:0000313" key="1">
    <source>
        <dbReference type="EMBL" id="EXM12490.1"/>
    </source>
</evidence>
<dbReference type="CDD" id="cd18809">
    <property type="entry name" value="SF1_C_RecD"/>
    <property type="match status" value="1"/>
</dbReference>
<dbReference type="PANTHER" id="PTHR23274:SF11">
    <property type="entry name" value="ATP-DEPENDENT DNA HELICASE PIF1"/>
    <property type="match status" value="1"/>
</dbReference>
<dbReference type="HOGENOM" id="CLU_679788_0_0_1"/>
<gene>
    <name evidence="1" type="ORF">FOTG_19009</name>
</gene>
<dbReference type="PANTHER" id="PTHR23274">
    <property type="entry name" value="DNA HELICASE-RELATED"/>
    <property type="match status" value="1"/>
</dbReference>
<dbReference type="SUPFAM" id="SSF52540">
    <property type="entry name" value="P-loop containing nucleoside triphosphate hydrolases"/>
    <property type="match status" value="1"/>
</dbReference>
<proteinExistence type="predicted"/>
<dbReference type="AlphaFoldDB" id="X0LVG4"/>